<name>A0A1J5SWA9_9ZZZZ</name>
<accession>A0A1J5SWA9</accession>
<dbReference type="EMBL" id="MLJW01000016">
    <property type="protein sequence ID" value="OIR12767.1"/>
    <property type="molecule type" value="Genomic_DNA"/>
</dbReference>
<protein>
    <submittedName>
        <fullName evidence="2">Uncharacterized protein</fullName>
    </submittedName>
</protein>
<proteinExistence type="predicted"/>
<organism evidence="2">
    <name type="scientific">mine drainage metagenome</name>
    <dbReference type="NCBI Taxonomy" id="410659"/>
    <lineage>
        <taxon>unclassified sequences</taxon>
        <taxon>metagenomes</taxon>
        <taxon>ecological metagenomes</taxon>
    </lineage>
</organism>
<keyword evidence="1" id="KW-1133">Transmembrane helix</keyword>
<sequence length="58" mass="7137">MRIFGRANKYTIGIINLFPEIFYSNIIIFIWIEMRQCSKPIKKYYFKIIFKKFCNGIY</sequence>
<evidence type="ECO:0000256" key="1">
    <source>
        <dbReference type="SAM" id="Phobius"/>
    </source>
</evidence>
<gene>
    <name evidence="2" type="ORF">GALL_58340</name>
</gene>
<reference evidence="2" key="1">
    <citation type="submission" date="2016-10" db="EMBL/GenBank/DDBJ databases">
        <title>Sequence of Gallionella enrichment culture.</title>
        <authorList>
            <person name="Poehlein A."/>
            <person name="Muehling M."/>
            <person name="Daniel R."/>
        </authorList>
    </citation>
    <scope>NUCLEOTIDE SEQUENCE</scope>
</reference>
<evidence type="ECO:0000313" key="2">
    <source>
        <dbReference type="EMBL" id="OIR12767.1"/>
    </source>
</evidence>
<keyword evidence="1" id="KW-0812">Transmembrane</keyword>
<dbReference type="AlphaFoldDB" id="A0A1J5SWA9"/>
<feature type="transmembrane region" description="Helical" evidence="1">
    <location>
        <begin position="12"/>
        <end position="32"/>
    </location>
</feature>
<keyword evidence="1" id="KW-0472">Membrane</keyword>
<comment type="caution">
    <text evidence="2">The sequence shown here is derived from an EMBL/GenBank/DDBJ whole genome shotgun (WGS) entry which is preliminary data.</text>
</comment>